<accession>A0A256FJV3</accession>
<reference evidence="1 2" key="1">
    <citation type="submission" date="2017-07" db="EMBL/GenBank/DDBJ databases">
        <title>Phylogenetic study on the rhizospheric bacterium Ochrobactrum sp. A44.</title>
        <authorList>
            <person name="Krzyzanowska D.M."/>
            <person name="Ossowicki A."/>
            <person name="Rajewska M."/>
            <person name="Maciag T."/>
            <person name="Kaczynski Z."/>
            <person name="Czerwicka M."/>
            <person name="Jafra S."/>
        </authorList>
    </citation>
    <scope>NUCLEOTIDE SEQUENCE [LARGE SCALE GENOMIC DNA]</scope>
    <source>
        <strain evidence="1 2">DSM 7216</strain>
    </source>
</reference>
<dbReference type="Gene3D" id="3.40.50.620">
    <property type="entry name" value="HUPs"/>
    <property type="match status" value="1"/>
</dbReference>
<gene>
    <name evidence="1" type="ORF">CEV31_3185</name>
</gene>
<comment type="caution">
    <text evidence="1">The sequence shown here is derived from an EMBL/GenBank/DDBJ whole genome shotgun (WGS) entry which is preliminary data.</text>
</comment>
<evidence type="ECO:0000313" key="2">
    <source>
        <dbReference type="Proteomes" id="UP000215590"/>
    </source>
</evidence>
<protein>
    <submittedName>
        <fullName evidence="1">Uncharacterized protein</fullName>
    </submittedName>
</protein>
<dbReference type="InterPro" id="IPR014729">
    <property type="entry name" value="Rossmann-like_a/b/a_fold"/>
</dbReference>
<proteinExistence type="predicted"/>
<keyword evidence="2" id="KW-1185">Reference proteome</keyword>
<dbReference type="NCBIfam" id="NF041925">
    <property type="entry name" value="QatC"/>
    <property type="match status" value="1"/>
</dbReference>
<dbReference type="Proteomes" id="UP000215590">
    <property type="component" value="Unassembled WGS sequence"/>
</dbReference>
<dbReference type="AlphaFoldDB" id="A0A256FJV3"/>
<dbReference type="EMBL" id="NNRJ01000051">
    <property type="protein sequence ID" value="OYR15132.1"/>
    <property type="molecule type" value="Genomic_DNA"/>
</dbReference>
<dbReference type="SUPFAM" id="SSF52402">
    <property type="entry name" value="Adenine nucleotide alpha hydrolases-like"/>
    <property type="match status" value="1"/>
</dbReference>
<dbReference type="RefSeq" id="WP_094508289.1">
    <property type="nucleotide sequence ID" value="NZ_JBHEEK010000003.1"/>
</dbReference>
<name>A0A256FJV3_9HYPH</name>
<sequence>MTANRFNFHTDDLPNSVLSKDGTYDIQLFGTTKIDGTAHIGNTVADQVQRLSANTSTVAFDLLAIALAVTAADSFTPREINGQNGWARTFELNIPLAKPVVWQPVRPKLEKLLNFLSGDNWSLTLRGGGRNCPAAVQTNKKRKANLAGVTSVSLFSGGLDSWIGVNELLRDGEVPILISHAYTGDKGYQNRLFKTFSKRAERFAVNASPMRRFKGNDTTMRTRSFNFVAFAAVAAEAIAQLNSANNRVPIYVPENGFIALNAPLTSRRVGSLSTRTTHPHYLQQMQDVFDLVDIRAEIRNPYRHSTKGRMLKDYGLNTQDAATAMGTVSCGKWKRKNKQCGHCVPCVIRRAAFFAAGIDDKTEYSYSLHQVMNSDNIHLKDDLMSMAYAVQQKSDAELKILAMSSGPLPLDLGERDGWFDVHKKGLYEVANYLRSEKIIS</sequence>
<dbReference type="OrthoDB" id="9789567at2"/>
<dbReference type="InterPro" id="IPR049676">
    <property type="entry name" value="QatC"/>
</dbReference>
<organism evidence="1 2">
    <name type="scientific">Brucella thiophenivorans</name>
    <dbReference type="NCBI Taxonomy" id="571255"/>
    <lineage>
        <taxon>Bacteria</taxon>
        <taxon>Pseudomonadati</taxon>
        <taxon>Pseudomonadota</taxon>
        <taxon>Alphaproteobacteria</taxon>
        <taxon>Hyphomicrobiales</taxon>
        <taxon>Brucellaceae</taxon>
        <taxon>Brucella/Ochrobactrum group</taxon>
        <taxon>Brucella</taxon>
    </lineage>
</organism>
<evidence type="ECO:0000313" key="1">
    <source>
        <dbReference type="EMBL" id="OYR15132.1"/>
    </source>
</evidence>